<protein>
    <submittedName>
        <fullName evidence="10">Cytochrome c1</fullName>
    </submittedName>
</protein>
<keyword evidence="6 8" id="KW-0408">Iron</keyword>
<evidence type="ECO:0000313" key="10">
    <source>
        <dbReference type="EMBL" id="ADI23103.1"/>
    </source>
</evidence>
<dbReference type="SUPFAM" id="SSF46626">
    <property type="entry name" value="Cytochrome c"/>
    <property type="match status" value="1"/>
</dbReference>
<evidence type="ECO:0000256" key="5">
    <source>
        <dbReference type="ARBA" id="ARBA00022989"/>
    </source>
</evidence>
<feature type="binding site" description="covalent" evidence="8">
    <location>
        <position position="7"/>
    </location>
    <ligand>
        <name>heme c</name>
        <dbReference type="ChEBI" id="CHEBI:61717"/>
    </ligand>
</feature>
<dbReference type="GO" id="GO:0020037">
    <property type="term" value="F:heme binding"/>
    <property type="evidence" value="ECO:0007669"/>
    <property type="project" value="InterPro"/>
</dbReference>
<keyword evidence="7 9" id="KW-0472">Membrane</keyword>
<keyword evidence="3 9" id="KW-0812">Transmembrane</keyword>
<comment type="cofactor">
    <cofactor evidence="8">
        <name>heme c</name>
        <dbReference type="ChEBI" id="CHEBI:61717"/>
    </cofactor>
    <text evidence="8">Binds 1 heme c group covalently per subunit.</text>
</comment>
<keyword evidence="2 8" id="KW-0349">Heme</keyword>
<feature type="binding site" description="covalent" evidence="8">
    <location>
        <position position="8"/>
    </location>
    <ligand>
        <name>heme c</name>
        <dbReference type="ChEBI" id="CHEBI:61717"/>
    </ligand>
</feature>
<sequence length="183" mass="20977">MNYCSTCHTLELLRWNRLQRDLDIPETILIEDLIADPNTKAADFMTFGLPEVSALGAPDLTLRTRVRGEDWIYTYLRTFYEDPEQLLGSNNLVYPGTSMPNVLAALQGSQVLDKDGKIEAKSEGSLSKEEFDDSMKDLINFLAYASEPARITREKNGIFVILFFIIFTAVMWLLYREYAKEMK</sequence>
<evidence type="ECO:0000256" key="3">
    <source>
        <dbReference type="ARBA" id="ARBA00022692"/>
    </source>
</evidence>
<dbReference type="PANTHER" id="PTHR10266:SF3">
    <property type="entry name" value="CYTOCHROME C1, HEME PROTEIN, MITOCHONDRIAL"/>
    <property type="match status" value="1"/>
</dbReference>
<comment type="subcellular location">
    <subcellularLocation>
        <location evidence="1">Membrane</location>
    </subcellularLocation>
</comment>
<dbReference type="GO" id="GO:0016020">
    <property type="term" value="C:membrane"/>
    <property type="evidence" value="ECO:0007669"/>
    <property type="project" value="UniProtKB-SubCell"/>
</dbReference>
<evidence type="ECO:0000256" key="1">
    <source>
        <dbReference type="ARBA" id="ARBA00004370"/>
    </source>
</evidence>
<name>E7C6M9_9GAMM</name>
<evidence type="ECO:0000256" key="9">
    <source>
        <dbReference type="SAM" id="Phobius"/>
    </source>
</evidence>
<dbReference type="PANTHER" id="PTHR10266">
    <property type="entry name" value="CYTOCHROME C1"/>
    <property type="match status" value="1"/>
</dbReference>
<keyword evidence="4 8" id="KW-0479">Metal-binding</keyword>
<reference evidence="10" key="1">
    <citation type="submission" date="2010-01" db="EMBL/GenBank/DDBJ databases">
        <title>Genome fragments of uncultured bacteria from the North Pacific subtropical Gyre.</title>
        <authorList>
            <person name="Pham V.D."/>
            <person name="Delong E.F."/>
        </authorList>
    </citation>
    <scope>NUCLEOTIDE SEQUENCE</scope>
</reference>
<accession>E7C6M9</accession>
<evidence type="ECO:0000256" key="2">
    <source>
        <dbReference type="ARBA" id="ARBA00022617"/>
    </source>
</evidence>
<evidence type="ECO:0000256" key="7">
    <source>
        <dbReference type="ARBA" id="ARBA00023136"/>
    </source>
</evidence>
<dbReference type="Gene3D" id="1.10.760.10">
    <property type="entry name" value="Cytochrome c-like domain"/>
    <property type="match status" value="1"/>
</dbReference>
<dbReference type="InterPro" id="IPR036909">
    <property type="entry name" value="Cyt_c-like_dom_sf"/>
</dbReference>
<dbReference type="Pfam" id="PF02167">
    <property type="entry name" value="Cytochrom_C1"/>
    <property type="match status" value="1"/>
</dbReference>
<evidence type="ECO:0000256" key="8">
    <source>
        <dbReference type="PIRSR" id="PIRSR602326-1"/>
    </source>
</evidence>
<dbReference type="GO" id="GO:0046872">
    <property type="term" value="F:metal ion binding"/>
    <property type="evidence" value="ECO:0007669"/>
    <property type="project" value="UniProtKB-KW"/>
</dbReference>
<evidence type="ECO:0000256" key="4">
    <source>
        <dbReference type="ARBA" id="ARBA00022723"/>
    </source>
</evidence>
<proteinExistence type="predicted"/>
<dbReference type="InterPro" id="IPR002326">
    <property type="entry name" value="Cyt_c1"/>
</dbReference>
<feature type="binding site" description="covalent" evidence="8">
    <location>
        <position position="4"/>
    </location>
    <ligand>
        <name>heme c</name>
        <dbReference type="ChEBI" id="CHEBI:61717"/>
    </ligand>
</feature>
<feature type="transmembrane region" description="Helical" evidence="9">
    <location>
        <begin position="157"/>
        <end position="175"/>
    </location>
</feature>
<dbReference type="GO" id="GO:0009055">
    <property type="term" value="F:electron transfer activity"/>
    <property type="evidence" value="ECO:0007669"/>
    <property type="project" value="InterPro"/>
</dbReference>
<dbReference type="AlphaFoldDB" id="E7C6M9"/>
<keyword evidence="5 9" id="KW-1133">Transmembrane helix</keyword>
<organism evidence="10">
    <name type="scientific">uncultured gamma proteobacterium HF0770_09E07</name>
    <dbReference type="NCBI Taxonomy" id="723576"/>
    <lineage>
        <taxon>Bacteria</taxon>
        <taxon>Pseudomonadati</taxon>
        <taxon>Pseudomonadota</taxon>
        <taxon>Gammaproteobacteria</taxon>
        <taxon>environmental samples</taxon>
    </lineage>
</organism>
<evidence type="ECO:0000256" key="6">
    <source>
        <dbReference type="ARBA" id="ARBA00023004"/>
    </source>
</evidence>
<dbReference type="EMBL" id="GU568006">
    <property type="protein sequence ID" value="ADI23103.1"/>
    <property type="molecule type" value="Genomic_DNA"/>
</dbReference>